<dbReference type="FunFam" id="3.30.110.10:FF:000001">
    <property type="entry name" value="Translation initiation factor IF-3"/>
    <property type="match status" value="1"/>
</dbReference>
<gene>
    <name evidence="4 9" type="primary">infC</name>
    <name evidence="9" type="ORF">GWK36_06115</name>
</gene>
<evidence type="ECO:0000256" key="5">
    <source>
        <dbReference type="NCBIfam" id="TIGR00168"/>
    </source>
</evidence>
<evidence type="ECO:0000259" key="7">
    <source>
        <dbReference type="Pfam" id="PF00707"/>
    </source>
</evidence>
<keyword evidence="3 4" id="KW-0648">Protein biosynthesis</keyword>
<comment type="function">
    <text evidence="4 6">IF-3 binds to the 30S ribosomal subunit and shifts the equilibrium between 70S ribosomes and their 50S and 30S subunits in favor of the free subunits, thus enhancing the availability of 30S subunits on which protein synthesis initiation begins.</text>
</comment>
<evidence type="ECO:0000256" key="4">
    <source>
        <dbReference type="HAMAP-Rule" id="MF_00080"/>
    </source>
</evidence>
<name>A0A6G7VCP7_9GAMM</name>
<comment type="subunit">
    <text evidence="4 6">Monomer.</text>
</comment>
<evidence type="ECO:0000256" key="3">
    <source>
        <dbReference type="ARBA" id="ARBA00022917"/>
    </source>
</evidence>
<evidence type="ECO:0000313" key="10">
    <source>
        <dbReference type="Proteomes" id="UP000502699"/>
    </source>
</evidence>
<dbReference type="SUPFAM" id="SSF54364">
    <property type="entry name" value="Translation initiation factor IF3, N-terminal domain"/>
    <property type="match status" value="1"/>
</dbReference>
<dbReference type="InterPro" id="IPR036788">
    <property type="entry name" value="T_IF-3_C_sf"/>
</dbReference>
<dbReference type="Pfam" id="PF05198">
    <property type="entry name" value="IF3_N"/>
    <property type="match status" value="1"/>
</dbReference>
<evidence type="ECO:0000256" key="6">
    <source>
        <dbReference type="RuleBase" id="RU000646"/>
    </source>
</evidence>
<dbReference type="Pfam" id="PF00707">
    <property type="entry name" value="IF3_C"/>
    <property type="match status" value="1"/>
</dbReference>
<dbReference type="EMBL" id="CP048029">
    <property type="protein sequence ID" value="QIK37628.1"/>
    <property type="molecule type" value="Genomic_DNA"/>
</dbReference>
<dbReference type="GO" id="GO:0016020">
    <property type="term" value="C:membrane"/>
    <property type="evidence" value="ECO:0007669"/>
    <property type="project" value="TreeGrafter"/>
</dbReference>
<dbReference type="GO" id="GO:0032790">
    <property type="term" value="P:ribosome disassembly"/>
    <property type="evidence" value="ECO:0007669"/>
    <property type="project" value="TreeGrafter"/>
</dbReference>
<keyword evidence="4" id="KW-0963">Cytoplasm</keyword>
<dbReference type="Gene3D" id="3.30.110.10">
    <property type="entry name" value="Translation initiation factor 3 (IF-3), C-terminal domain"/>
    <property type="match status" value="1"/>
</dbReference>
<evidence type="ECO:0000256" key="2">
    <source>
        <dbReference type="ARBA" id="ARBA00022540"/>
    </source>
</evidence>
<dbReference type="GO" id="GO:0043022">
    <property type="term" value="F:ribosome binding"/>
    <property type="evidence" value="ECO:0007669"/>
    <property type="project" value="UniProtKB-ARBA"/>
</dbReference>
<dbReference type="InterPro" id="IPR001288">
    <property type="entry name" value="Translation_initiation_fac_3"/>
</dbReference>
<organism evidence="9 10">
    <name type="scientific">Caldichromatium japonicum</name>
    <dbReference type="NCBI Taxonomy" id="2699430"/>
    <lineage>
        <taxon>Bacteria</taxon>
        <taxon>Pseudomonadati</taxon>
        <taxon>Pseudomonadota</taxon>
        <taxon>Gammaproteobacteria</taxon>
        <taxon>Chromatiales</taxon>
        <taxon>Chromatiaceae</taxon>
        <taxon>Caldichromatium</taxon>
    </lineage>
</organism>
<sequence length="178" mass="20335">MEEPAIAVPPKKNRVNREITAPEVRLIGAEGNQIGVVSTREALAMAEEEGLDLVEIAPNSDPPVCRLMDFGRFLFDQKKKKSEAKKRQKQVQVKEIKFRPGTDEGDYQVKLRNLTRFLNDGDKAKVTMRFRGREHAHRDLGLELLKRIEMDLAEISVVEQQPLMEGRQMVMVLSPKKK</sequence>
<proteinExistence type="inferred from homology"/>
<dbReference type="FunFam" id="3.10.20.80:FF:000001">
    <property type="entry name" value="Translation initiation factor IF-3"/>
    <property type="match status" value="1"/>
</dbReference>
<dbReference type="Proteomes" id="UP000502699">
    <property type="component" value="Chromosome"/>
</dbReference>
<keyword evidence="10" id="KW-1185">Reference proteome</keyword>
<feature type="domain" description="Translation initiation factor 3 N-terminal" evidence="8">
    <location>
        <begin position="15"/>
        <end position="84"/>
    </location>
</feature>
<evidence type="ECO:0000256" key="1">
    <source>
        <dbReference type="ARBA" id="ARBA00005439"/>
    </source>
</evidence>
<comment type="subcellular location">
    <subcellularLocation>
        <location evidence="4 6">Cytoplasm</location>
    </subcellularLocation>
</comment>
<reference evidence="10" key="1">
    <citation type="submission" date="2020-01" db="EMBL/GenBank/DDBJ databases">
        <title>Caldichromatium gen. nov., sp. nov., a thermophilic purple sulfur bacterium member of the family Chromatiaceae isolated from Nakabusa hot spring, Japan.</title>
        <authorList>
            <person name="Saini M.K."/>
            <person name="Hanada S."/>
            <person name="Tank M."/>
        </authorList>
    </citation>
    <scope>NUCLEOTIDE SEQUENCE [LARGE SCALE GENOMIC DNA]</scope>
    <source>
        <strain evidence="10">No.7</strain>
    </source>
</reference>
<dbReference type="InterPro" id="IPR036787">
    <property type="entry name" value="T_IF-3_N_sf"/>
</dbReference>
<dbReference type="AlphaFoldDB" id="A0A6G7VCP7"/>
<dbReference type="PANTHER" id="PTHR10938">
    <property type="entry name" value="TRANSLATION INITIATION FACTOR IF-3"/>
    <property type="match status" value="1"/>
</dbReference>
<comment type="similarity">
    <text evidence="1 4 6">Belongs to the IF-3 family.</text>
</comment>
<keyword evidence="2 4" id="KW-0396">Initiation factor</keyword>
<dbReference type="SUPFAM" id="SSF55200">
    <property type="entry name" value="Translation initiation factor IF3, C-terminal domain"/>
    <property type="match status" value="1"/>
</dbReference>
<dbReference type="NCBIfam" id="TIGR00168">
    <property type="entry name" value="infC"/>
    <property type="match status" value="1"/>
</dbReference>
<dbReference type="KEGG" id="cjap:GWK36_06115"/>
<protein>
    <recommendedName>
        <fullName evidence="4 5">Translation initiation factor IF-3</fullName>
    </recommendedName>
</protein>
<dbReference type="HAMAP" id="MF_00080">
    <property type="entry name" value="IF_3"/>
    <property type="match status" value="1"/>
</dbReference>
<feature type="domain" description="Translation initiation factor 3 C-terminal" evidence="7">
    <location>
        <begin position="91"/>
        <end position="176"/>
    </location>
</feature>
<dbReference type="GO" id="GO:0005829">
    <property type="term" value="C:cytosol"/>
    <property type="evidence" value="ECO:0007669"/>
    <property type="project" value="TreeGrafter"/>
</dbReference>
<dbReference type="InterPro" id="IPR019813">
    <property type="entry name" value="Translation_initiation_fac3_CS"/>
</dbReference>
<dbReference type="PANTHER" id="PTHR10938:SF0">
    <property type="entry name" value="TRANSLATION INITIATION FACTOR IF-3, MITOCHONDRIAL"/>
    <property type="match status" value="1"/>
</dbReference>
<dbReference type="PROSITE" id="PS00938">
    <property type="entry name" value="IF3"/>
    <property type="match status" value="1"/>
</dbReference>
<dbReference type="InterPro" id="IPR019815">
    <property type="entry name" value="Translation_initiation_fac_3_C"/>
</dbReference>
<dbReference type="GO" id="GO:0003743">
    <property type="term" value="F:translation initiation factor activity"/>
    <property type="evidence" value="ECO:0007669"/>
    <property type="project" value="UniProtKB-UniRule"/>
</dbReference>
<evidence type="ECO:0000259" key="8">
    <source>
        <dbReference type="Pfam" id="PF05198"/>
    </source>
</evidence>
<accession>A0A6G7VCP7</accession>
<dbReference type="Gene3D" id="3.10.20.80">
    <property type="entry name" value="Translation initiation factor 3 (IF-3), N-terminal domain"/>
    <property type="match status" value="1"/>
</dbReference>
<evidence type="ECO:0000313" key="9">
    <source>
        <dbReference type="EMBL" id="QIK37628.1"/>
    </source>
</evidence>
<dbReference type="InterPro" id="IPR019814">
    <property type="entry name" value="Translation_initiation_fac_3_N"/>
</dbReference>